<comment type="subunit">
    <text evidence="2">Interacts with ribosomal protein uL14 (rplN).</text>
</comment>
<evidence type="ECO:0000313" key="3">
    <source>
        <dbReference type="EMBL" id="ODS23781.1"/>
    </source>
</evidence>
<comment type="subcellular location">
    <subcellularLocation>
        <location evidence="2">Cytoplasm</location>
    </subcellularLocation>
</comment>
<dbReference type="EMBL" id="MDLC01000021">
    <property type="protein sequence ID" value="ODS23781.1"/>
    <property type="molecule type" value="Genomic_DNA"/>
</dbReference>
<comment type="caution">
    <text evidence="3">The sequence shown here is derived from an EMBL/GenBank/DDBJ whole genome shotgun (WGS) entry which is preliminary data.</text>
</comment>
<dbReference type="STRING" id="62101.AB835_07270"/>
<dbReference type="Proteomes" id="UP000242502">
    <property type="component" value="Unassembled WGS sequence"/>
</dbReference>
<name>A0A1D2QQC8_9GAMM</name>
<comment type="function">
    <text evidence="2">Functions as a ribosomal silencing factor. Interacts with ribosomal protein uL14 (rplN), blocking formation of intersubunit bridge B8. Prevents association of the 30S and 50S ribosomal subunits and the formation of functional ribosomes, thus repressing translation.</text>
</comment>
<dbReference type="InterPro" id="IPR004394">
    <property type="entry name" value="Iojap/RsfS/C7orf30"/>
</dbReference>
<accession>A0A1D2QQC8</accession>
<dbReference type="Pfam" id="PF02410">
    <property type="entry name" value="RsfS"/>
    <property type="match status" value="1"/>
</dbReference>
<dbReference type="SUPFAM" id="SSF81301">
    <property type="entry name" value="Nucleotidyltransferase"/>
    <property type="match status" value="1"/>
</dbReference>
<organism evidence="3 4">
    <name type="scientific">Candidatus Endobugula sertula</name>
    <name type="common">Bugula neritina bacterial symbiont</name>
    <dbReference type="NCBI Taxonomy" id="62101"/>
    <lineage>
        <taxon>Bacteria</taxon>
        <taxon>Pseudomonadati</taxon>
        <taxon>Pseudomonadota</taxon>
        <taxon>Gammaproteobacteria</taxon>
        <taxon>Cellvibrionales</taxon>
        <taxon>Cellvibrionaceae</taxon>
        <taxon>Candidatus Endobugula</taxon>
    </lineage>
</organism>
<protein>
    <recommendedName>
        <fullName evidence="2">Ribosomal silencing factor RsfS</fullName>
    </recommendedName>
</protein>
<sequence>MTDEIAQSAIAALDDLKGQNIVTLDVTSLSDVMDILIIATGTSNRHVKSLANYVVEELKKQGHQPIGIEGMNYADWALLDYGTSVVHIMLSQTRQFYDLEKLWAPIDPVVGSEEE</sequence>
<evidence type="ECO:0000313" key="4">
    <source>
        <dbReference type="Proteomes" id="UP000242502"/>
    </source>
</evidence>
<keyword evidence="2" id="KW-0963">Cytoplasm</keyword>
<dbReference type="PANTHER" id="PTHR21043">
    <property type="entry name" value="IOJAP SUPERFAMILY ORTHOLOG"/>
    <property type="match status" value="1"/>
</dbReference>
<dbReference type="GO" id="GO:0017148">
    <property type="term" value="P:negative regulation of translation"/>
    <property type="evidence" value="ECO:0007669"/>
    <property type="project" value="UniProtKB-UniRule"/>
</dbReference>
<keyword evidence="2" id="KW-0678">Repressor</keyword>
<dbReference type="PANTHER" id="PTHR21043:SF0">
    <property type="entry name" value="MITOCHONDRIAL ASSEMBLY OF RIBOSOMAL LARGE SUBUNIT PROTEIN 1"/>
    <property type="match status" value="1"/>
</dbReference>
<dbReference type="HAMAP" id="MF_01477">
    <property type="entry name" value="Iojap_RsfS"/>
    <property type="match status" value="1"/>
</dbReference>
<dbReference type="AlphaFoldDB" id="A0A1D2QQC8"/>
<dbReference type="NCBIfam" id="TIGR00090">
    <property type="entry name" value="rsfS_iojap_ybeB"/>
    <property type="match status" value="1"/>
</dbReference>
<keyword evidence="2" id="KW-0810">Translation regulation</keyword>
<dbReference type="GO" id="GO:0043023">
    <property type="term" value="F:ribosomal large subunit binding"/>
    <property type="evidence" value="ECO:0007669"/>
    <property type="project" value="TreeGrafter"/>
</dbReference>
<gene>
    <name evidence="2" type="primary">rsfS</name>
    <name evidence="3" type="ORF">AB835_07270</name>
</gene>
<dbReference type="InterPro" id="IPR043519">
    <property type="entry name" value="NT_sf"/>
</dbReference>
<comment type="similarity">
    <text evidence="1 2">Belongs to the Iojap/RsfS family.</text>
</comment>
<proteinExistence type="inferred from homology"/>
<evidence type="ECO:0000256" key="2">
    <source>
        <dbReference type="HAMAP-Rule" id="MF_01477"/>
    </source>
</evidence>
<dbReference type="GO" id="GO:0005737">
    <property type="term" value="C:cytoplasm"/>
    <property type="evidence" value="ECO:0007669"/>
    <property type="project" value="UniProtKB-SubCell"/>
</dbReference>
<dbReference type="Gene3D" id="3.30.460.10">
    <property type="entry name" value="Beta Polymerase, domain 2"/>
    <property type="match status" value="1"/>
</dbReference>
<evidence type="ECO:0000256" key="1">
    <source>
        <dbReference type="ARBA" id="ARBA00010574"/>
    </source>
</evidence>
<dbReference type="GO" id="GO:0090071">
    <property type="term" value="P:negative regulation of ribosome biogenesis"/>
    <property type="evidence" value="ECO:0007669"/>
    <property type="project" value="UniProtKB-UniRule"/>
</dbReference>
<dbReference type="GO" id="GO:0042256">
    <property type="term" value="P:cytosolic ribosome assembly"/>
    <property type="evidence" value="ECO:0007669"/>
    <property type="project" value="UniProtKB-UniRule"/>
</dbReference>
<reference evidence="3 4" key="1">
    <citation type="journal article" date="2016" name="Appl. Environ. Microbiol.">
        <title>Lack of Overt Genome Reduction in the Bryostatin-Producing Bryozoan Symbiont "Candidatus Endobugula sertula".</title>
        <authorList>
            <person name="Miller I.J."/>
            <person name="Vanee N."/>
            <person name="Fong S.S."/>
            <person name="Lim-Fong G.E."/>
            <person name="Kwan J.C."/>
        </authorList>
    </citation>
    <scope>NUCLEOTIDE SEQUENCE [LARGE SCALE GENOMIC DNA]</scope>
    <source>
        <strain evidence="3">AB1-4</strain>
    </source>
</reference>